<gene>
    <name evidence="3" type="ORF">A2415_05110</name>
</gene>
<dbReference type="GO" id="GO:0016881">
    <property type="term" value="F:acid-amino acid ligase activity"/>
    <property type="evidence" value="ECO:0007669"/>
    <property type="project" value="InterPro"/>
</dbReference>
<dbReference type="Pfam" id="PF08353">
    <property type="entry name" value="MurT_C"/>
    <property type="match status" value="1"/>
</dbReference>
<dbReference type="PANTHER" id="PTHR23135">
    <property type="entry name" value="MUR LIGASE FAMILY MEMBER"/>
    <property type="match status" value="1"/>
</dbReference>
<dbReference type="PANTHER" id="PTHR23135:SF7">
    <property type="entry name" value="LIPID II ISOGLUTAMINYL SYNTHASE (GLUTAMINE-HYDROLYZING) SUBUNIT MURT"/>
    <property type="match status" value="1"/>
</dbReference>
<accession>A0A1F4WLS7</accession>
<dbReference type="GO" id="GO:0005524">
    <property type="term" value="F:ATP binding"/>
    <property type="evidence" value="ECO:0007669"/>
    <property type="project" value="InterPro"/>
</dbReference>
<dbReference type="Proteomes" id="UP000179113">
    <property type="component" value="Unassembled WGS sequence"/>
</dbReference>
<feature type="domain" description="Mur ligase central" evidence="1">
    <location>
        <begin position="54"/>
        <end position="180"/>
    </location>
</feature>
<sequence length="382" mass="42751">MFYLILFLAKLINLIIKITKIGAGYTWPGHIALKLYPSLFKDPHFKFQRGIIFVSGTNGKTTTTKLITHIFKRAGSNVLHNKSGANLLNGIASSLLLDTSFFGKTRSDLAVFEVDELTLPELLRNIPPTVLVLLNLSRDQLDRYGEIDTILSKWEDSVKALDAQTVLVLDSTQKYFDQIGAAHRGKIFYFDDDVTTLHLTKLVGDFNAKNVNASITVASLLGVSKEQSLVYLSGFEAAYGRGEMVEHGTKLFHLFLAKNPTSFNNNLELLLANELSPDTLFFILNDEIRDGRDVSWIYDISREKLFEACKDREIFIAGSRCLDMAIRLKYAGLVVNESNIGIEAKKIIGKIESTPHTKIVAVFPNYSAMLDVREVLLGRQIL</sequence>
<dbReference type="Pfam" id="PF08245">
    <property type="entry name" value="Mur_ligase_M"/>
    <property type="match status" value="1"/>
</dbReference>
<reference evidence="3 4" key="1">
    <citation type="journal article" date="2016" name="Nat. Commun.">
        <title>Thousands of microbial genomes shed light on interconnected biogeochemical processes in an aquifer system.</title>
        <authorList>
            <person name="Anantharaman K."/>
            <person name="Brown C.T."/>
            <person name="Hug L.A."/>
            <person name="Sharon I."/>
            <person name="Castelle C.J."/>
            <person name="Probst A.J."/>
            <person name="Thomas B.C."/>
            <person name="Singh A."/>
            <person name="Wilkins M.J."/>
            <person name="Karaoz U."/>
            <person name="Brodie E.L."/>
            <person name="Williams K.H."/>
            <person name="Hubbard S.S."/>
            <person name="Banfield J.F."/>
        </authorList>
    </citation>
    <scope>NUCLEOTIDE SEQUENCE [LARGE SCALE GENOMIC DNA]</scope>
</reference>
<dbReference type="AlphaFoldDB" id="A0A1F4WLS7"/>
<evidence type="ECO:0000313" key="3">
    <source>
        <dbReference type="EMBL" id="OGC70326.1"/>
    </source>
</evidence>
<evidence type="ECO:0008006" key="5">
    <source>
        <dbReference type="Google" id="ProtNLM"/>
    </source>
</evidence>
<evidence type="ECO:0000313" key="4">
    <source>
        <dbReference type="Proteomes" id="UP000179113"/>
    </source>
</evidence>
<dbReference type="InterPro" id="IPR036565">
    <property type="entry name" value="Mur-like_cat_sf"/>
</dbReference>
<dbReference type="EMBL" id="MEWA01000008">
    <property type="protein sequence ID" value="OGC70326.1"/>
    <property type="molecule type" value="Genomic_DNA"/>
</dbReference>
<name>A0A1F4WLS7_UNCKA</name>
<comment type="caution">
    <text evidence="3">The sequence shown here is derived from an EMBL/GenBank/DDBJ whole genome shotgun (WGS) entry which is preliminary data.</text>
</comment>
<dbReference type="Gene3D" id="3.40.1190.10">
    <property type="entry name" value="Mur-like, catalytic domain"/>
    <property type="match status" value="1"/>
</dbReference>
<dbReference type="InterPro" id="IPR013564">
    <property type="entry name" value="MurT_C"/>
</dbReference>
<evidence type="ECO:0000259" key="1">
    <source>
        <dbReference type="Pfam" id="PF08245"/>
    </source>
</evidence>
<protein>
    <recommendedName>
        <fullName evidence="5">Lipid II isoglutaminyl synthase (glutamine-hydrolyzing) subunit MurT</fullName>
    </recommendedName>
</protein>
<proteinExistence type="predicted"/>
<evidence type="ECO:0000259" key="2">
    <source>
        <dbReference type="Pfam" id="PF08353"/>
    </source>
</evidence>
<feature type="domain" description="Lipid II isoglutaminyl synthase (glutamine-hydrolyzing) subunit MurT C-terminal" evidence="2">
    <location>
        <begin position="256"/>
        <end position="369"/>
    </location>
</feature>
<dbReference type="SUPFAM" id="SSF53623">
    <property type="entry name" value="MurD-like peptide ligases, catalytic domain"/>
    <property type="match status" value="1"/>
</dbReference>
<organism evidence="3 4">
    <name type="scientific">candidate division WWE3 bacterium RIFOXYC1_FULL_39_7</name>
    <dbReference type="NCBI Taxonomy" id="1802643"/>
    <lineage>
        <taxon>Bacteria</taxon>
        <taxon>Katanobacteria</taxon>
    </lineage>
</organism>
<dbReference type="InterPro" id="IPR013221">
    <property type="entry name" value="Mur_ligase_cen"/>
</dbReference>